<keyword evidence="3" id="KW-0227">DNA damage</keyword>
<dbReference type="Gene3D" id="3.40.50.10130">
    <property type="match status" value="1"/>
</dbReference>
<keyword evidence="10" id="KW-1185">Reference proteome</keyword>
<gene>
    <name evidence="9" type="ORF">RNJ44_01311</name>
</gene>
<feature type="compositionally biased region" description="Polar residues" evidence="7">
    <location>
        <begin position="51"/>
        <end position="80"/>
    </location>
</feature>
<protein>
    <submittedName>
        <fullName evidence="9">DNA repair protein RAD10</fullName>
    </submittedName>
</protein>
<dbReference type="NCBIfam" id="TIGR00597">
    <property type="entry name" value="rad10"/>
    <property type="match status" value="1"/>
</dbReference>
<feature type="domain" description="ERCC1-like central" evidence="8">
    <location>
        <begin position="111"/>
        <end position="226"/>
    </location>
</feature>
<dbReference type="PANTHER" id="PTHR12749">
    <property type="entry name" value="EXCISION REPAIR CROSS-COMPLEMENTING 1 ERCC1"/>
    <property type="match status" value="1"/>
</dbReference>
<comment type="caution">
    <text evidence="9">The sequence shown here is derived from an EMBL/GenBank/DDBJ whole genome shotgun (WGS) entry which is preliminary data.</text>
</comment>
<dbReference type="Proteomes" id="UP001623330">
    <property type="component" value="Unassembled WGS sequence"/>
</dbReference>
<evidence type="ECO:0000256" key="4">
    <source>
        <dbReference type="ARBA" id="ARBA00023125"/>
    </source>
</evidence>
<comment type="subcellular location">
    <subcellularLocation>
        <location evidence="1">Nucleus</location>
    </subcellularLocation>
</comment>
<reference evidence="9 10" key="1">
    <citation type="submission" date="2024-05" db="EMBL/GenBank/DDBJ databases">
        <title>Long read based assembly of the Candida bracarensis genome reveals expanded adhesin content.</title>
        <authorList>
            <person name="Marcet-Houben M."/>
            <person name="Ksiezopolska E."/>
            <person name="Gabaldon T."/>
        </authorList>
    </citation>
    <scope>NUCLEOTIDE SEQUENCE [LARGE SCALE GENOMIC DNA]</scope>
    <source>
        <strain evidence="9 10">CBM6</strain>
    </source>
</reference>
<dbReference type="InterPro" id="IPR004579">
    <property type="entry name" value="ERCC1/RAD10/SWI10"/>
</dbReference>
<dbReference type="InterPro" id="IPR011335">
    <property type="entry name" value="Restrct_endonuc-II-like"/>
</dbReference>
<organism evidence="9 10">
    <name type="scientific">Nakaseomyces bracarensis</name>
    <dbReference type="NCBI Taxonomy" id="273131"/>
    <lineage>
        <taxon>Eukaryota</taxon>
        <taxon>Fungi</taxon>
        <taxon>Dikarya</taxon>
        <taxon>Ascomycota</taxon>
        <taxon>Saccharomycotina</taxon>
        <taxon>Saccharomycetes</taxon>
        <taxon>Saccharomycetales</taxon>
        <taxon>Saccharomycetaceae</taxon>
        <taxon>Nakaseomyces</taxon>
    </lineage>
</organism>
<feature type="compositionally biased region" description="Basic and acidic residues" evidence="7">
    <location>
        <begin position="22"/>
        <end position="49"/>
    </location>
</feature>
<sequence length="228" mass="25907">MNNTDPTSFQSILAGVAKLRKEKAGDETKGEISSDIKANETREQVERGRSPSKTTPVNNRAPVTTTADNSPIINAFNQQRFSDDTLQPGDLTDSDINRKRPFNPAAKGKSVLVSTSQKENPLLNHLKSTNWRYIKPTPGNKILYDYMVRNRSILFLTLSYHKLYQDYIERRMLPLKKNNDNILIFVVDDTNSEDILKDITKLCMFNGFTLLLAFNFQQAAKYIEALNS</sequence>
<evidence type="ECO:0000256" key="6">
    <source>
        <dbReference type="ARBA" id="ARBA00023242"/>
    </source>
</evidence>
<keyword evidence="4" id="KW-0238">DNA-binding</keyword>
<accession>A0ABR4NPH6</accession>
<dbReference type="EMBL" id="JBEVYD010000010">
    <property type="protein sequence ID" value="KAL3229948.1"/>
    <property type="molecule type" value="Genomic_DNA"/>
</dbReference>
<proteinExistence type="inferred from homology"/>
<dbReference type="PANTHER" id="PTHR12749:SF0">
    <property type="entry name" value="DNA EXCISION REPAIR PROTEIN ERCC-1"/>
    <property type="match status" value="1"/>
</dbReference>
<evidence type="ECO:0000256" key="7">
    <source>
        <dbReference type="SAM" id="MobiDB-lite"/>
    </source>
</evidence>
<evidence type="ECO:0000256" key="3">
    <source>
        <dbReference type="ARBA" id="ARBA00022763"/>
    </source>
</evidence>
<evidence type="ECO:0000259" key="8">
    <source>
        <dbReference type="Pfam" id="PF03834"/>
    </source>
</evidence>
<evidence type="ECO:0000256" key="2">
    <source>
        <dbReference type="ARBA" id="ARBA00008283"/>
    </source>
</evidence>
<comment type="similarity">
    <text evidence="2">Belongs to the ERCC1/RAD10/SWI10 family.</text>
</comment>
<dbReference type="SUPFAM" id="SSF52980">
    <property type="entry name" value="Restriction endonuclease-like"/>
    <property type="match status" value="1"/>
</dbReference>
<keyword evidence="5" id="KW-0234">DNA repair</keyword>
<evidence type="ECO:0000256" key="5">
    <source>
        <dbReference type="ARBA" id="ARBA00023204"/>
    </source>
</evidence>
<keyword evidence="6" id="KW-0539">Nucleus</keyword>
<name>A0ABR4NPH6_9SACH</name>
<evidence type="ECO:0000313" key="10">
    <source>
        <dbReference type="Proteomes" id="UP001623330"/>
    </source>
</evidence>
<dbReference type="CDD" id="cd22325">
    <property type="entry name" value="ERCC1_C-like"/>
    <property type="match status" value="1"/>
</dbReference>
<evidence type="ECO:0000313" key="9">
    <source>
        <dbReference type="EMBL" id="KAL3229948.1"/>
    </source>
</evidence>
<dbReference type="InterPro" id="IPR047260">
    <property type="entry name" value="ERCC1-like_central_dom"/>
</dbReference>
<feature type="region of interest" description="Disordered" evidence="7">
    <location>
        <begin position="19"/>
        <end position="113"/>
    </location>
</feature>
<evidence type="ECO:0000256" key="1">
    <source>
        <dbReference type="ARBA" id="ARBA00004123"/>
    </source>
</evidence>
<dbReference type="Pfam" id="PF03834">
    <property type="entry name" value="Rad10"/>
    <property type="match status" value="1"/>
</dbReference>